<evidence type="ECO:0000256" key="4">
    <source>
        <dbReference type="ARBA" id="ARBA00022692"/>
    </source>
</evidence>
<dbReference type="RefSeq" id="WP_127085643.1">
    <property type="nucleotide sequence ID" value="NZ_RSCL01000024.1"/>
</dbReference>
<reference evidence="9" key="2">
    <citation type="journal article" date="2019" name="Genome Biol. Evol.">
        <title>Day and night: Metabolic profiles and evolutionary relationships of six axenic non-marine cyanobacteria.</title>
        <authorList>
            <person name="Will S.E."/>
            <person name="Henke P."/>
            <person name="Boedeker C."/>
            <person name="Huang S."/>
            <person name="Brinkmann H."/>
            <person name="Rohde M."/>
            <person name="Jarek M."/>
            <person name="Friedl T."/>
            <person name="Seufert S."/>
            <person name="Schumacher M."/>
            <person name="Overmann J."/>
            <person name="Neumann-Schaal M."/>
            <person name="Petersen J."/>
        </authorList>
    </citation>
    <scope>NUCLEOTIDE SEQUENCE [LARGE SCALE GENOMIC DNA]</scope>
    <source>
        <strain evidence="9">PCC 7102</strain>
    </source>
</reference>
<evidence type="ECO:0000313" key="10">
    <source>
        <dbReference type="Proteomes" id="UP000271624"/>
    </source>
</evidence>
<dbReference type="Proteomes" id="UP000271624">
    <property type="component" value="Unassembled WGS sequence"/>
</dbReference>
<evidence type="ECO:0000256" key="3">
    <source>
        <dbReference type="ARBA" id="ARBA00022475"/>
    </source>
</evidence>
<evidence type="ECO:0000313" key="9">
    <source>
        <dbReference type="EMBL" id="RUT00431.1"/>
    </source>
</evidence>
<keyword evidence="3" id="KW-1003">Cell membrane</keyword>
<dbReference type="Pfam" id="PF02687">
    <property type="entry name" value="FtsX"/>
    <property type="match status" value="1"/>
</dbReference>
<dbReference type="OrthoDB" id="417886at2"/>
<evidence type="ECO:0000256" key="1">
    <source>
        <dbReference type="ARBA" id="ARBA00004651"/>
    </source>
</evidence>
<dbReference type="PIRSF" id="PIRSF031773">
    <property type="entry name" value="DevC"/>
    <property type="match status" value="1"/>
</dbReference>
<comment type="caution">
    <text evidence="9">The sequence shown here is derived from an EMBL/GenBank/DDBJ whole genome shotgun (WGS) entry which is preliminary data.</text>
</comment>
<evidence type="ECO:0000256" key="6">
    <source>
        <dbReference type="ARBA" id="ARBA00023136"/>
    </source>
</evidence>
<gene>
    <name evidence="9" type="ORF">DSM106972_075590</name>
</gene>
<feature type="transmembrane region" description="Helical" evidence="7">
    <location>
        <begin position="21"/>
        <end position="43"/>
    </location>
</feature>
<feature type="transmembrane region" description="Helical" evidence="7">
    <location>
        <begin position="321"/>
        <end position="345"/>
    </location>
</feature>
<evidence type="ECO:0000256" key="2">
    <source>
        <dbReference type="ARBA" id="ARBA00022448"/>
    </source>
</evidence>
<keyword evidence="10" id="KW-1185">Reference proteome</keyword>
<feature type="transmembrane region" description="Helical" evidence="7">
    <location>
        <begin position="357"/>
        <end position="376"/>
    </location>
</feature>
<evidence type="ECO:0000259" key="8">
    <source>
        <dbReference type="Pfam" id="PF02687"/>
    </source>
</evidence>
<sequence>MRLFSKKKTPLAWRQLMKEKTRLAVAVAGIAFADILMLIQMGFEGALYDASIQPHRNLQADLVLIDPQMQTLFSVKDFARERLYQTLAYDGVESVTPIYISTGQWRNPQTRLERAILVWGVDPTKPTFKMPEVNKRLESIKPLNSVLFDIAGRPDYGVNSDEFNKTNRFDTELNGKAVNVTGLFVNGASFAADGNVITSESTFMQLFPSSKPEKIAVGLINLKDNANILRVQKQLAASLPKDVSVLTTEEFAQIEKKYWAEGTAIGFIFGLGVGVGFIVGIVIVYQILYSDVSEHLPEYATLKAMGYTDGFLLRVLIQESLLLAVLGYIPSFIAAIGLYSLAAGATMLPIAMTVERAINVFVLTVAMCSISGAIAMRKLQSADPADIF</sequence>
<dbReference type="InterPro" id="IPR051125">
    <property type="entry name" value="ABC-4/HrtB_transporter"/>
</dbReference>
<dbReference type="PANTHER" id="PTHR43738">
    <property type="entry name" value="ABC TRANSPORTER, MEMBRANE PROTEIN"/>
    <property type="match status" value="1"/>
</dbReference>
<evidence type="ECO:0000256" key="7">
    <source>
        <dbReference type="SAM" id="Phobius"/>
    </source>
</evidence>
<evidence type="ECO:0000256" key="5">
    <source>
        <dbReference type="ARBA" id="ARBA00022989"/>
    </source>
</evidence>
<keyword evidence="2" id="KW-0813">Transport</keyword>
<keyword evidence="6 7" id="KW-0472">Membrane</keyword>
<dbReference type="GO" id="GO:0005886">
    <property type="term" value="C:plasma membrane"/>
    <property type="evidence" value="ECO:0007669"/>
    <property type="project" value="UniProtKB-SubCell"/>
</dbReference>
<dbReference type="InterPro" id="IPR005891">
    <property type="entry name" value="DevC"/>
</dbReference>
<feature type="domain" description="ABC3 transporter permease C-terminal" evidence="8">
    <location>
        <begin position="274"/>
        <end position="380"/>
    </location>
</feature>
<reference evidence="9" key="1">
    <citation type="submission" date="2018-12" db="EMBL/GenBank/DDBJ databases">
        <authorList>
            <person name="Will S."/>
            <person name="Neumann-Schaal M."/>
            <person name="Henke P."/>
        </authorList>
    </citation>
    <scope>NUCLEOTIDE SEQUENCE</scope>
    <source>
        <strain evidence="9">PCC 7102</strain>
    </source>
</reference>
<accession>A0A433V2X8</accession>
<dbReference type="NCBIfam" id="TIGR01185">
    <property type="entry name" value="devC"/>
    <property type="match status" value="1"/>
</dbReference>
<organism evidence="9 10">
    <name type="scientific">Dulcicalothrix desertica PCC 7102</name>
    <dbReference type="NCBI Taxonomy" id="232991"/>
    <lineage>
        <taxon>Bacteria</taxon>
        <taxon>Bacillati</taxon>
        <taxon>Cyanobacteriota</taxon>
        <taxon>Cyanophyceae</taxon>
        <taxon>Nostocales</taxon>
        <taxon>Calotrichaceae</taxon>
        <taxon>Dulcicalothrix</taxon>
    </lineage>
</organism>
<protein>
    <submittedName>
        <fullName evidence="9">ABC transporter</fullName>
    </submittedName>
</protein>
<keyword evidence="4 7" id="KW-0812">Transmembrane</keyword>
<dbReference type="InterPro" id="IPR003838">
    <property type="entry name" value="ABC3_permease_C"/>
</dbReference>
<keyword evidence="5 7" id="KW-1133">Transmembrane helix</keyword>
<dbReference type="PANTHER" id="PTHR43738:SF1">
    <property type="entry name" value="HEMIN TRANSPORT SYSTEM PERMEASE PROTEIN HRTB-RELATED"/>
    <property type="match status" value="1"/>
</dbReference>
<dbReference type="EMBL" id="RSCL01000024">
    <property type="protein sequence ID" value="RUT00431.1"/>
    <property type="molecule type" value="Genomic_DNA"/>
</dbReference>
<proteinExistence type="predicted"/>
<feature type="transmembrane region" description="Helical" evidence="7">
    <location>
        <begin position="264"/>
        <end position="288"/>
    </location>
</feature>
<name>A0A433V2X8_9CYAN</name>
<dbReference type="AlphaFoldDB" id="A0A433V2X8"/>
<comment type="subcellular location">
    <subcellularLocation>
        <location evidence="1">Cell membrane</location>
        <topology evidence="1">Multi-pass membrane protein</topology>
    </subcellularLocation>
</comment>